<dbReference type="CDD" id="cd11060">
    <property type="entry name" value="CYP57A1-like"/>
    <property type="match status" value="1"/>
</dbReference>
<comment type="similarity">
    <text evidence="2 8">Belongs to the cytochrome P450 family.</text>
</comment>
<organism evidence="10 11">
    <name type="scientific">Aspergillus steynii IBT 23096</name>
    <dbReference type="NCBI Taxonomy" id="1392250"/>
    <lineage>
        <taxon>Eukaryota</taxon>
        <taxon>Fungi</taxon>
        <taxon>Dikarya</taxon>
        <taxon>Ascomycota</taxon>
        <taxon>Pezizomycotina</taxon>
        <taxon>Eurotiomycetes</taxon>
        <taxon>Eurotiomycetidae</taxon>
        <taxon>Eurotiales</taxon>
        <taxon>Aspergillaceae</taxon>
        <taxon>Aspergillus</taxon>
        <taxon>Aspergillus subgen. Circumdati</taxon>
    </lineage>
</organism>
<keyword evidence="5 7" id="KW-0408">Iron</keyword>
<accession>A0A2I2FS64</accession>
<dbReference type="InterPro" id="IPR002401">
    <property type="entry name" value="Cyt_P450_E_grp-I"/>
</dbReference>
<sequence>MDVFVAAVSPSSVRESATVLIYAILIALPAWYLAAYLVSPLRCFPGPFLAGWTNLWRMFHVRQGQSHLVIQELHRKYGPVVRIAPNVLDLDMPELIKTIYNTKADYLKTEFYHGSSAKSNGKIIYNLFSECHPEVHARKKRPISKHYSMTGVLPLEPHIDEMIWYLCQRLEEKFIDGSSATKTCKLDEWIAFYTWDVVGKATFSQPIGYLEKGYDFDGTLSIADTAMDYFSMVGQLPILDHLLDKNPVYRVGPPSFGNITNISIQHLVDRFQGKELDYHDPTKPDFLDKFIEAKEKFPDVVDDTQVVSYLMINMIAGADTTAITLNAVLYFSLKHPRVWDRLRTEIPIYDPESKPPVVPYKSAKEFPYLDAVIREAMRCHPGVAMLLERYVPEDGLVLPDGRYVPAGCIVGMNPYVIGRNSSIWGEDAELFRPERWLRDETQETEDAFEERLRRMKAADLTFGAGNRVCIGKHLGLLEVYKVISTLVSRYDIKLSHPEKEWCTHNSFFLRQTGIKVTLSRRI</sequence>
<name>A0A2I2FS64_9EURO</name>
<gene>
    <name evidence="10" type="ORF">P170DRAFT_440924</name>
</gene>
<evidence type="ECO:0000313" key="11">
    <source>
        <dbReference type="Proteomes" id="UP000234275"/>
    </source>
</evidence>
<dbReference type="STRING" id="1392250.A0A2I2FS64"/>
<dbReference type="SUPFAM" id="SSF48264">
    <property type="entry name" value="Cytochrome P450"/>
    <property type="match status" value="1"/>
</dbReference>
<evidence type="ECO:0000256" key="6">
    <source>
        <dbReference type="ARBA" id="ARBA00023033"/>
    </source>
</evidence>
<evidence type="ECO:0000256" key="1">
    <source>
        <dbReference type="ARBA" id="ARBA00001971"/>
    </source>
</evidence>
<keyword evidence="9" id="KW-1133">Transmembrane helix</keyword>
<evidence type="ECO:0000256" key="7">
    <source>
        <dbReference type="PIRSR" id="PIRSR602401-1"/>
    </source>
</evidence>
<dbReference type="RefSeq" id="XP_024698759.1">
    <property type="nucleotide sequence ID" value="XM_024850190.1"/>
</dbReference>
<dbReference type="PANTHER" id="PTHR24305:SF232">
    <property type="entry name" value="P450, PUTATIVE (EUROFUNG)-RELATED"/>
    <property type="match status" value="1"/>
</dbReference>
<dbReference type="OrthoDB" id="3934656at2759"/>
<dbReference type="PRINTS" id="PR00463">
    <property type="entry name" value="EP450I"/>
</dbReference>
<feature type="transmembrane region" description="Helical" evidence="9">
    <location>
        <begin position="19"/>
        <end position="38"/>
    </location>
</feature>
<dbReference type="VEuPathDB" id="FungiDB:P170DRAFT_440924"/>
<evidence type="ECO:0000256" key="2">
    <source>
        <dbReference type="ARBA" id="ARBA00010617"/>
    </source>
</evidence>
<dbReference type="InterPro" id="IPR036396">
    <property type="entry name" value="Cyt_P450_sf"/>
</dbReference>
<proteinExistence type="inferred from homology"/>
<dbReference type="GO" id="GO:0020037">
    <property type="term" value="F:heme binding"/>
    <property type="evidence" value="ECO:0007669"/>
    <property type="project" value="InterPro"/>
</dbReference>
<dbReference type="PROSITE" id="PS00086">
    <property type="entry name" value="CYTOCHROME_P450"/>
    <property type="match status" value="1"/>
</dbReference>
<comment type="cofactor">
    <cofactor evidence="1 7">
        <name>heme</name>
        <dbReference type="ChEBI" id="CHEBI:30413"/>
    </cofactor>
</comment>
<dbReference type="PANTHER" id="PTHR24305">
    <property type="entry name" value="CYTOCHROME P450"/>
    <property type="match status" value="1"/>
</dbReference>
<evidence type="ECO:0000256" key="8">
    <source>
        <dbReference type="RuleBase" id="RU000461"/>
    </source>
</evidence>
<reference evidence="10 11" key="1">
    <citation type="submission" date="2016-12" db="EMBL/GenBank/DDBJ databases">
        <title>The genomes of Aspergillus section Nigri reveals drivers in fungal speciation.</title>
        <authorList>
            <consortium name="DOE Joint Genome Institute"/>
            <person name="Vesth T.C."/>
            <person name="Nybo J."/>
            <person name="Theobald S."/>
            <person name="Brandl J."/>
            <person name="Frisvad J.C."/>
            <person name="Nielsen K.F."/>
            <person name="Lyhne E.K."/>
            <person name="Kogle M.E."/>
            <person name="Kuo A."/>
            <person name="Riley R."/>
            <person name="Clum A."/>
            <person name="Nolan M."/>
            <person name="Lipzen A."/>
            <person name="Salamov A."/>
            <person name="Henrissat B."/>
            <person name="Wiebenga A."/>
            <person name="De Vries R.P."/>
            <person name="Grigoriev I.V."/>
            <person name="Mortensen U.H."/>
            <person name="Andersen M.R."/>
            <person name="Baker S.E."/>
        </authorList>
    </citation>
    <scope>NUCLEOTIDE SEQUENCE [LARGE SCALE GENOMIC DNA]</scope>
    <source>
        <strain evidence="10 11">IBT 23096</strain>
    </source>
</reference>
<keyword evidence="6 8" id="KW-0503">Monooxygenase</keyword>
<keyword evidence="9" id="KW-0472">Membrane</keyword>
<evidence type="ECO:0000256" key="5">
    <source>
        <dbReference type="ARBA" id="ARBA00023004"/>
    </source>
</evidence>
<feature type="binding site" description="axial binding residue" evidence="7">
    <location>
        <position position="469"/>
    </location>
    <ligand>
        <name>heme</name>
        <dbReference type="ChEBI" id="CHEBI:30413"/>
    </ligand>
    <ligandPart>
        <name>Fe</name>
        <dbReference type="ChEBI" id="CHEBI:18248"/>
    </ligandPart>
</feature>
<keyword evidence="11" id="KW-1185">Reference proteome</keyword>
<dbReference type="EMBL" id="MSFO01000010">
    <property type="protein sequence ID" value="PLB43457.1"/>
    <property type="molecule type" value="Genomic_DNA"/>
</dbReference>
<dbReference type="GO" id="GO:0004497">
    <property type="term" value="F:monooxygenase activity"/>
    <property type="evidence" value="ECO:0007669"/>
    <property type="project" value="UniProtKB-KW"/>
</dbReference>
<dbReference type="InterPro" id="IPR001128">
    <property type="entry name" value="Cyt_P450"/>
</dbReference>
<comment type="caution">
    <text evidence="10">The sequence shown here is derived from an EMBL/GenBank/DDBJ whole genome shotgun (WGS) entry which is preliminary data.</text>
</comment>
<evidence type="ECO:0000256" key="4">
    <source>
        <dbReference type="ARBA" id="ARBA00023002"/>
    </source>
</evidence>
<dbReference type="InterPro" id="IPR017972">
    <property type="entry name" value="Cyt_P450_CS"/>
</dbReference>
<dbReference type="Gene3D" id="1.10.630.10">
    <property type="entry name" value="Cytochrome P450"/>
    <property type="match status" value="1"/>
</dbReference>
<dbReference type="Pfam" id="PF00067">
    <property type="entry name" value="p450"/>
    <property type="match status" value="1"/>
</dbReference>
<dbReference type="GO" id="GO:0016705">
    <property type="term" value="F:oxidoreductase activity, acting on paired donors, with incorporation or reduction of molecular oxygen"/>
    <property type="evidence" value="ECO:0007669"/>
    <property type="project" value="InterPro"/>
</dbReference>
<evidence type="ECO:0000256" key="3">
    <source>
        <dbReference type="ARBA" id="ARBA00022723"/>
    </source>
</evidence>
<dbReference type="GeneID" id="36557889"/>
<dbReference type="Proteomes" id="UP000234275">
    <property type="component" value="Unassembled WGS sequence"/>
</dbReference>
<evidence type="ECO:0000313" key="10">
    <source>
        <dbReference type="EMBL" id="PLB43457.1"/>
    </source>
</evidence>
<dbReference type="PRINTS" id="PR00385">
    <property type="entry name" value="P450"/>
</dbReference>
<dbReference type="GO" id="GO:0005506">
    <property type="term" value="F:iron ion binding"/>
    <property type="evidence" value="ECO:0007669"/>
    <property type="project" value="InterPro"/>
</dbReference>
<evidence type="ECO:0000256" key="9">
    <source>
        <dbReference type="SAM" id="Phobius"/>
    </source>
</evidence>
<dbReference type="AlphaFoldDB" id="A0A2I2FS64"/>
<protein>
    <submittedName>
        <fullName evidence="10">Cytochrome protein</fullName>
    </submittedName>
</protein>
<keyword evidence="9" id="KW-0812">Transmembrane</keyword>
<dbReference type="InterPro" id="IPR050121">
    <property type="entry name" value="Cytochrome_P450_monoxygenase"/>
</dbReference>
<keyword evidence="7 8" id="KW-0349">Heme</keyword>
<keyword evidence="3 7" id="KW-0479">Metal-binding</keyword>
<keyword evidence="4 8" id="KW-0560">Oxidoreductase</keyword>